<dbReference type="EMBL" id="AUPC02000114">
    <property type="protein sequence ID" value="POG70928.1"/>
    <property type="molecule type" value="Genomic_DNA"/>
</dbReference>
<keyword evidence="2" id="KW-1185">Reference proteome</keyword>
<name>A0A2P4PZY1_RHIID</name>
<dbReference type="Proteomes" id="UP000018888">
    <property type="component" value="Unassembled WGS sequence"/>
</dbReference>
<organism evidence="1 2">
    <name type="scientific">Rhizophagus irregularis (strain DAOM 181602 / DAOM 197198 / MUCL 43194)</name>
    <name type="common">Arbuscular mycorrhizal fungus</name>
    <name type="synonym">Glomus intraradices</name>
    <dbReference type="NCBI Taxonomy" id="747089"/>
    <lineage>
        <taxon>Eukaryota</taxon>
        <taxon>Fungi</taxon>
        <taxon>Fungi incertae sedis</taxon>
        <taxon>Mucoromycota</taxon>
        <taxon>Glomeromycotina</taxon>
        <taxon>Glomeromycetes</taxon>
        <taxon>Glomerales</taxon>
        <taxon>Glomeraceae</taxon>
        <taxon>Rhizophagus</taxon>
    </lineage>
</organism>
<evidence type="ECO:0000313" key="1">
    <source>
        <dbReference type="EMBL" id="POG70928.1"/>
    </source>
</evidence>
<accession>A0A2P4PZY1</accession>
<dbReference type="AlphaFoldDB" id="A0A2P4PZY1"/>
<protein>
    <submittedName>
        <fullName evidence="1">Uncharacterized protein</fullName>
    </submittedName>
</protein>
<evidence type="ECO:0000313" key="2">
    <source>
        <dbReference type="Proteomes" id="UP000018888"/>
    </source>
</evidence>
<sequence>MIHKINYFNQYAFFLSRFGQLIINSSVSGPKTRGFYVILPIFGNINYINWENTIENDQ</sequence>
<proteinExistence type="predicted"/>
<comment type="caution">
    <text evidence="1">The sequence shown here is derived from an EMBL/GenBank/DDBJ whole genome shotgun (WGS) entry which is preliminary data.</text>
</comment>
<reference evidence="1 2" key="2">
    <citation type="journal article" date="2018" name="New Phytol.">
        <title>High intraspecific genome diversity in the model arbuscular mycorrhizal symbiont Rhizophagus irregularis.</title>
        <authorList>
            <person name="Chen E.C.H."/>
            <person name="Morin E."/>
            <person name="Beaudet D."/>
            <person name="Noel J."/>
            <person name="Yildirir G."/>
            <person name="Ndikumana S."/>
            <person name="Charron P."/>
            <person name="St-Onge C."/>
            <person name="Giorgi J."/>
            <person name="Kruger M."/>
            <person name="Marton T."/>
            <person name="Ropars J."/>
            <person name="Grigoriev I.V."/>
            <person name="Hainaut M."/>
            <person name="Henrissat B."/>
            <person name="Roux C."/>
            <person name="Martin F."/>
            <person name="Corradi N."/>
        </authorList>
    </citation>
    <scope>NUCLEOTIDE SEQUENCE [LARGE SCALE GENOMIC DNA]</scope>
    <source>
        <strain evidence="1 2">DAOM 197198</strain>
    </source>
</reference>
<reference evidence="1 2" key="1">
    <citation type="journal article" date="2013" name="Proc. Natl. Acad. Sci. U.S.A.">
        <title>Genome of an arbuscular mycorrhizal fungus provides insight into the oldest plant symbiosis.</title>
        <authorList>
            <person name="Tisserant E."/>
            <person name="Malbreil M."/>
            <person name="Kuo A."/>
            <person name="Kohler A."/>
            <person name="Symeonidi A."/>
            <person name="Balestrini R."/>
            <person name="Charron P."/>
            <person name="Duensing N."/>
            <person name="Frei Dit Frey N."/>
            <person name="Gianinazzi-Pearson V."/>
            <person name="Gilbert L.B."/>
            <person name="Handa Y."/>
            <person name="Herr J.R."/>
            <person name="Hijri M."/>
            <person name="Koul R."/>
            <person name="Kawaguchi M."/>
            <person name="Krajinski F."/>
            <person name="Lammers P.J."/>
            <person name="Masclaux F.G."/>
            <person name="Murat C."/>
            <person name="Morin E."/>
            <person name="Ndikumana S."/>
            <person name="Pagni M."/>
            <person name="Petitpierre D."/>
            <person name="Requena N."/>
            <person name="Rosikiewicz P."/>
            <person name="Riley R."/>
            <person name="Saito K."/>
            <person name="San Clemente H."/>
            <person name="Shapiro H."/>
            <person name="van Tuinen D."/>
            <person name="Becard G."/>
            <person name="Bonfante P."/>
            <person name="Paszkowski U."/>
            <person name="Shachar-Hill Y.Y."/>
            <person name="Tuskan G.A."/>
            <person name="Young P.W."/>
            <person name="Sanders I.R."/>
            <person name="Henrissat B."/>
            <person name="Rensing S.A."/>
            <person name="Grigoriev I.V."/>
            <person name="Corradi N."/>
            <person name="Roux C."/>
            <person name="Martin F."/>
        </authorList>
    </citation>
    <scope>NUCLEOTIDE SEQUENCE [LARGE SCALE GENOMIC DNA]</scope>
    <source>
        <strain evidence="1 2">DAOM 197198</strain>
    </source>
</reference>
<gene>
    <name evidence="1" type="ORF">GLOIN_2v1611826</name>
</gene>